<keyword evidence="1" id="KW-0812">Transmembrane</keyword>
<reference evidence="2 3" key="1">
    <citation type="submission" date="2023-07" db="EMBL/GenBank/DDBJ databases">
        <title>Genomic Encyclopedia of Type Strains, Phase IV (KMG-IV): sequencing the most valuable type-strain genomes for metagenomic binning, comparative biology and taxonomic classification.</title>
        <authorList>
            <person name="Goeker M."/>
        </authorList>
    </citation>
    <scope>NUCLEOTIDE SEQUENCE [LARGE SCALE GENOMIC DNA]</scope>
    <source>
        <strain evidence="2 3">DSM 5896</strain>
    </source>
</reference>
<dbReference type="RefSeq" id="WP_307425795.1">
    <property type="nucleotide sequence ID" value="NZ_JAUSVK010000001.1"/>
</dbReference>
<evidence type="ECO:0000313" key="3">
    <source>
        <dbReference type="Proteomes" id="UP001237448"/>
    </source>
</evidence>
<dbReference type="Proteomes" id="UP001237448">
    <property type="component" value="Unassembled WGS sequence"/>
</dbReference>
<dbReference type="Pfam" id="PF14087">
    <property type="entry name" value="DUF4267"/>
    <property type="match status" value="1"/>
</dbReference>
<evidence type="ECO:0000313" key="2">
    <source>
        <dbReference type="EMBL" id="MDQ0392229.1"/>
    </source>
</evidence>
<feature type="transmembrane region" description="Helical" evidence="1">
    <location>
        <begin position="75"/>
        <end position="95"/>
    </location>
</feature>
<feature type="transmembrane region" description="Helical" evidence="1">
    <location>
        <begin position="102"/>
        <end position="126"/>
    </location>
</feature>
<protein>
    <recommendedName>
        <fullName evidence="4">DUF4267 domain-containing protein</fullName>
    </recommendedName>
</protein>
<dbReference type="EMBL" id="JAUSVK010000001">
    <property type="protein sequence ID" value="MDQ0392229.1"/>
    <property type="molecule type" value="Genomic_DNA"/>
</dbReference>
<sequence length="127" mass="12744">MIQIGYVLSGLIAAAILFLGARFWSAPAAASAAFGIAGSPPPSTGLTAWLSVKGTRDIASGLFVILLMTNGPPRLLGEFMLVASLIAFGDMATVLRSGGSRALAFGMHGLTGLVIVATGACLILGAP</sequence>
<proteinExistence type="predicted"/>
<accession>A0ABU0FC93</accession>
<keyword evidence="1" id="KW-1133">Transmembrane helix</keyword>
<dbReference type="InterPro" id="IPR025363">
    <property type="entry name" value="DUF4267"/>
</dbReference>
<gene>
    <name evidence="2" type="ORF">J3R73_002021</name>
</gene>
<evidence type="ECO:0000256" key="1">
    <source>
        <dbReference type="SAM" id="Phobius"/>
    </source>
</evidence>
<name>A0ABU0FC93_9HYPH</name>
<keyword evidence="1" id="KW-0472">Membrane</keyword>
<keyword evidence="3" id="KW-1185">Reference proteome</keyword>
<evidence type="ECO:0008006" key="4">
    <source>
        <dbReference type="Google" id="ProtNLM"/>
    </source>
</evidence>
<comment type="caution">
    <text evidence="2">The sequence shown here is derived from an EMBL/GenBank/DDBJ whole genome shotgun (WGS) entry which is preliminary data.</text>
</comment>
<organism evidence="2 3">
    <name type="scientific">Labrys monachus</name>
    <dbReference type="NCBI Taxonomy" id="217067"/>
    <lineage>
        <taxon>Bacteria</taxon>
        <taxon>Pseudomonadati</taxon>
        <taxon>Pseudomonadota</taxon>
        <taxon>Alphaproteobacteria</taxon>
        <taxon>Hyphomicrobiales</taxon>
        <taxon>Xanthobacteraceae</taxon>
        <taxon>Labrys</taxon>
    </lineage>
</organism>